<keyword evidence="5" id="KW-0190">Covalent protein-DNA linkage</keyword>
<dbReference type="PANTHER" id="PTHR13604:SF0">
    <property type="entry name" value="ABASIC SITE PROCESSING PROTEIN HMCES"/>
    <property type="match status" value="1"/>
</dbReference>
<evidence type="ECO:0000256" key="4">
    <source>
        <dbReference type="ARBA" id="ARBA00022801"/>
    </source>
</evidence>
<dbReference type="Proteomes" id="UP001500218">
    <property type="component" value="Unassembled WGS sequence"/>
</dbReference>
<dbReference type="InterPro" id="IPR036590">
    <property type="entry name" value="SRAP-like"/>
</dbReference>
<dbReference type="EC" id="3.4.-.-" evidence="8"/>
<gene>
    <name evidence="9" type="ORF">GCM10009682_56970</name>
</gene>
<dbReference type="RefSeq" id="WP_344138974.1">
    <property type="nucleotide sequence ID" value="NZ_BAAALT010000267.1"/>
</dbReference>
<name>A0ABN2MLW2_9ACTN</name>
<reference evidence="9 10" key="1">
    <citation type="journal article" date="2019" name="Int. J. Syst. Evol. Microbiol.">
        <title>The Global Catalogue of Microorganisms (GCM) 10K type strain sequencing project: providing services to taxonomists for standard genome sequencing and annotation.</title>
        <authorList>
            <consortium name="The Broad Institute Genomics Platform"/>
            <consortium name="The Broad Institute Genome Sequencing Center for Infectious Disease"/>
            <person name="Wu L."/>
            <person name="Ma J."/>
        </authorList>
    </citation>
    <scope>NUCLEOTIDE SEQUENCE [LARGE SCALE GENOMIC DNA]</scope>
    <source>
        <strain evidence="9 10">JCM 13250</strain>
    </source>
</reference>
<evidence type="ECO:0000313" key="10">
    <source>
        <dbReference type="Proteomes" id="UP001500218"/>
    </source>
</evidence>
<dbReference type="SUPFAM" id="SSF143081">
    <property type="entry name" value="BB1717-like"/>
    <property type="match status" value="1"/>
</dbReference>
<keyword evidence="7" id="KW-0456">Lyase</keyword>
<evidence type="ECO:0000313" key="9">
    <source>
        <dbReference type="EMBL" id="GAA1830949.1"/>
    </source>
</evidence>
<dbReference type="Pfam" id="PF02586">
    <property type="entry name" value="SRAP"/>
    <property type="match status" value="1"/>
</dbReference>
<evidence type="ECO:0000256" key="7">
    <source>
        <dbReference type="ARBA" id="ARBA00023239"/>
    </source>
</evidence>
<keyword evidence="6" id="KW-0238">DNA-binding</keyword>
<dbReference type="Gene3D" id="3.90.1680.10">
    <property type="entry name" value="SOS response associated peptidase-like"/>
    <property type="match status" value="1"/>
</dbReference>
<keyword evidence="2 8" id="KW-0645">Protease</keyword>
<comment type="similarity">
    <text evidence="1 8">Belongs to the SOS response-associated peptidase family.</text>
</comment>
<evidence type="ECO:0000256" key="3">
    <source>
        <dbReference type="ARBA" id="ARBA00022763"/>
    </source>
</evidence>
<accession>A0ABN2MLW2</accession>
<evidence type="ECO:0000256" key="6">
    <source>
        <dbReference type="ARBA" id="ARBA00023125"/>
    </source>
</evidence>
<sequence>MCGRYASTRSAADLSALFEAADETEGALAPDYNVAPTDPVALVRHSARADGRVLSLARWGLVPSWAKDTKGGARMINARAETVATSRAFAQSFERRRCLVPADGWYEWLKRPDGKQPYFMTRPDGGPLAFAGLWSVWGSGDQRLLTISVITVAAVGDLAAVHDRMPLVLPPQRWAQWLAADDATGLLMPDTDWVTQLEIRPVGSAVGDVRNDGPELVRAAPGPAAAVSPAVHQSPSLF</sequence>
<proteinExistence type="inferred from homology"/>
<evidence type="ECO:0000256" key="5">
    <source>
        <dbReference type="ARBA" id="ARBA00023124"/>
    </source>
</evidence>
<keyword evidence="4 8" id="KW-0378">Hydrolase</keyword>
<comment type="caution">
    <text evidence="9">The sequence shown here is derived from an EMBL/GenBank/DDBJ whole genome shotgun (WGS) entry which is preliminary data.</text>
</comment>
<evidence type="ECO:0000256" key="1">
    <source>
        <dbReference type="ARBA" id="ARBA00008136"/>
    </source>
</evidence>
<keyword evidence="10" id="KW-1185">Reference proteome</keyword>
<evidence type="ECO:0000256" key="2">
    <source>
        <dbReference type="ARBA" id="ARBA00022670"/>
    </source>
</evidence>
<dbReference type="PANTHER" id="PTHR13604">
    <property type="entry name" value="DC12-RELATED"/>
    <property type="match status" value="1"/>
</dbReference>
<evidence type="ECO:0000256" key="8">
    <source>
        <dbReference type="RuleBase" id="RU364100"/>
    </source>
</evidence>
<protein>
    <recommendedName>
        <fullName evidence="8">Abasic site processing protein</fullName>
        <ecNumber evidence="8">3.4.-.-</ecNumber>
    </recommendedName>
</protein>
<keyword evidence="3" id="KW-0227">DNA damage</keyword>
<organism evidence="9 10">
    <name type="scientific">Luedemannella flava</name>
    <dbReference type="NCBI Taxonomy" id="349316"/>
    <lineage>
        <taxon>Bacteria</taxon>
        <taxon>Bacillati</taxon>
        <taxon>Actinomycetota</taxon>
        <taxon>Actinomycetes</taxon>
        <taxon>Micromonosporales</taxon>
        <taxon>Micromonosporaceae</taxon>
        <taxon>Luedemannella</taxon>
    </lineage>
</organism>
<dbReference type="InterPro" id="IPR003738">
    <property type="entry name" value="SRAP"/>
</dbReference>
<dbReference type="EMBL" id="BAAALT010000267">
    <property type="protein sequence ID" value="GAA1830949.1"/>
    <property type="molecule type" value="Genomic_DNA"/>
</dbReference>